<name>A0A109UWU4_9SACH</name>
<evidence type="ECO:0000256" key="1">
    <source>
        <dbReference type="SAM" id="MobiDB-lite"/>
    </source>
</evidence>
<dbReference type="RefSeq" id="XP_017985961.1">
    <property type="nucleotide sequence ID" value="XM_018130472.1"/>
</dbReference>
<dbReference type="GeneID" id="28722161"/>
<dbReference type="Gene3D" id="3.90.1140.10">
    <property type="entry name" value="Cyclic phosphodiesterase"/>
    <property type="match status" value="1"/>
</dbReference>
<dbReference type="Pfam" id="PF09749">
    <property type="entry name" value="HVSL"/>
    <property type="match status" value="1"/>
</dbReference>
<dbReference type="Proteomes" id="UP000243052">
    <property type="component" value="Chromosome ii"/>
</dbReference>
<evidence type="ECO:0000313" key="3">
    <source>
        <dbReference type="Proteomes" id="UP000243052"/>
    </source>
</evidence>
<accession>A0A109UWU4</accession>
<dbReference type="STRING" id="45286.A0A109UWU4"/>
<dbReference type="InterPro" id="IPR027521">
    <property type="entry name" value="Usb1"/>
</dbReference>
<proteinExistence type="predicted"/>
<protein>
    <submittedName>
        <fullName evidence="2">HBR064Wp</fullName>
    </submittedName>
</protein>
<sequence length="270" mass="30888">MDLVKSNYSSSDSEYELEEKREDLPKLPDDIIYRFQKDPMPSRSNTFRTFVFLEVSPNKAQIQTLNHVIQLANKSVKHEGNHFTSLYTGRLNAVRPLHVTLSMLQPHPDKESQRRWIETMRNRITQDNTLKPLKLNFPIRLSILRTAARVTLMLCLPLSDELKNTYIKRICSYLSLPSDDAIAPSTNVIVPEDAHVSIGKDAKDPFFLRNELIGDCEAISHKMSRLQNLLNEASDRLLEEGVKELEFECTEIKLQLNWGSVATIPLGGNK</sequence>
<reference evidence="2 3" key="1">
    <citation type="submission" date="2016-01" db="EMBL/GenBank/DDBJ databases">
        <title>Genome sequence of the yeast Holleya sinecauda.</title>
        <authorList>
            <person name="Dietrich F.S."/>
        </authorList>
    </citation>
    <scope>NUCLEOTIDE SEQUENCE [LARGE SCALE GENOMIC DNA]</scope>
    <source>
        <strain evidence="2 3">ATCC 58844</strain>
    </source>
</reference>
<dbReference type="AlphaFoldDB" id="A0A109UWU4"/>
<organism evidence="2 3">
    <name type="scientific">Eremothecium sinecaudum</name>
    <dbReference type="NCBI Taxonomy" id="45286"/>
    <lineage>
        <taxon>Eukaryota</taxon>
        <taxon>Fungi</taxon>
        <taxon>Dikarya</taxon>
        <taxon>Ascomycota</taxon>
        <taxon>Saccharomycotina</taxon>
        <taxon>Saccharomycetes</taxon>
        <taxon>Saccharomycetales</taxon>
        <taxon>Saccharomycetaceae</taxon>
        <taxon>Eremothecium</taxon>
    </lineage>
</organism>
<dbReference type="GO" id="GO:0004518">
    <property type="term" value="F:nuclease activity"/>
    <property type="evidence" value="ECO:0007669"/>
    <property type="project" value="InterPro"/>
</dbReference>
<dbReference type="OrthoDB" id="49151at2759"/>
<gene>
    <name evidence="2" type="ORF">AW171_hschr2495</name>
</gene>
<evidence type="ECO:0000313" key="2">
    <source>
        <dbReference type="EMBL" id="AMD18965.1"/>
    </source>
</evidence>
<feature type="region of interest" description="Disordered" evidence="1">
    <location>
        <begin position="1"/>
        <end position="21"/>
    </location>
</feature>
<keyword evidence="3" id="KW-1185">Reference proteome</keyword>
<feature type="compositionally biased region" description="Low complexity" evidence="1">
    <location>
        <begin position="1"/>
        <end position="12"/>
    </location>
</feature>
<dbReference type="GO" id="GO:0034477">
    <property type="term" value="P:U6 snRNA 3'-end processing"/>
    <property type="evidence" value="ECO:0007669"/>
    <property type="project" value="InterPro"/>
</dbReference>
<dbReference type="EMBL" id="CP014242">
    <property type="protein sequence ID" value="AMD18965.1"/>
    <property type="molecule type" value="Genomic_DNA"/>
</dbReference>